<dbReference type="InterPro" id="IPR023296">
    <property type="entry name" value="Glyco_hydro_beta-prop_sf"/>
</dbReference>
<dbReference type="PATRIC" id="fig|1292037.4.peg.1815"/>
<evidence type="ECO:0000256" key="1">
    <source>
        <dbReference type="ARBA" id="ARBA00004834"/>
    </source>
</evidence>
<comment type="pathway">
    <text evidence="1">Glycan metabolism; L-arabinan degradation.</text>
</comment>
<feature type="active site" description="Proton donor" evidence="5">
    <location>
        <position position="941"/>
    </location>
</feature>
<dbReference type="SUPFAM" id="SSF75005">
    <property type="entry name" value="Arabinanase/levansucrase/invertase"/>
    <property type="match status" value="2"/>
</dbReference>
<dbReference type="CDD" id="cd09004">
    <property type="entry name" value="GH43_bXyl-like"/>
    <property type="match status" value="1"/>
</dbReference>
<dbReference type="PANTHER" id="PTHR43301">
    <property type="entry name" value="ARABINAN ENDO-1,5-ALPHA-L-ARABINOSIDASE"/>
    <property type="match status" value="1"/>
</dbReference>
<evidence type="ECO:0000256" key="3">
    <source>
        <dbReference type="ARBA" id="ARBA00022801"/>
    </source>
</evidence>
<feature type="chain" id="PRO_5004352551" description="Atrophied bacterial Ig domain-containing protein" evidence="8">
    <location>
        <begin position="30"/>
        <end position="1069"/>
    </location>
</feature>
<dbReference type="eggNOG" id="COG3507">
    <property type="taxonomic scope" value="Bacteria"/>
</dbReference>
<comment type="caution">
    <text evidence="10">The sequence shown here is derived from an EMBL/GenBank/DDBJ whole genome shotgun (WGS) entry which is preliminary data.</text>
</comment>
<organism evidence="10 11">
    <name type="scientific">Amycolatopsis vancoresmycina DSM 44592</name>
    <dbReference type="NCBI Taxonomy" id="1292037"/>
    <lineage>
        <taxon>Bacteria</taxon>
        <taxon>Bacillati</taxon>
        <taxon>Actinomycetota</taxon>
        <taxon>Actinomycetes</taxon>
        <taxon>Pseudonocardiales</taxon>
        <taxon>Pseudonocardiaceae</taxon>
        <taxon>Amycolatopsis</taxon>
    </lineage>
</organism>
<feature type="signal peptide" evidence="8">
    <location>
        <begin position="1"/>
        <end position="29"/>
    </location>
</feature>
<dbReference type="Pfam" id="PF13385">
    <property type="entry name" value="Laminin_G_3"/>
    <property type="match status" value="1"/>
</dbReference>
<gene>
    <name evidence="10" type="ORF">H480_09428</name>
</gene>
<evidence type="ECO:0000256" key="4">
    <source>
        <dbReference type="ARBA" id="ARBA00023295"/>
    </source>
</evidence>
<keyword evidence="3" id="KW-0378">Hydrolase</keyword>
<evidence type="ECO:0000313" key="11">
    <source>
        <dbReference type="Proteomes" id="UP000014139"/>
    </source>
</evidence>
<feature type="region of interest" description="Disordered" evidence="7">
    <location>
        <begin position="61"/>
        <end position="86"/>
    </location>
</feature>
<evidence type="ECO:0000313" key="10">
    <source>
        <dbReference type="EMBL" id="EOD68806.1"/>
    </source>
</evidence>
<dbReference type="InterPro" id="IPR013320">
    <property type="entry name" value="ConA-like_dom_sf"/>
</dbReference>
<feature type="site" description="Important for catalytic activity, responsible for pKa modulation of the active site Glu and correct orientation of both the proton donor and substrate" evidence="6">
    <location>
        <position position="893"/>
    </location>
</feature>
<feature type="compositionally biased region" description="Polar residues" evidence="7">
    <location>
        <begin position="68"/>
        <end position="81"/>
    </location>
</feature>
<evidence type="ECO:0000256" key="6">
    <source>
        <dbReference type="PIRSR" id="PIRSR606710-2"/>
    </source>
</evidence>
<dbReference type="SUPFAM" id="SSF49899">
    <property type="entry name" value="Concanavalin A-like lectins/glucanases"/>
    <property type="match status" value="1"/>
</dbReference>
<dbReference type="Proteomes" id="UP000014139">
    <property type="component" value="Unassembled WGS sequence"/>
</dbReference>
<protein>
    <recommendedName>
        <fullName evidence="9">Atrophied bacterial Ig domain-containing protein</fullName>
    </recommendedName>
</protein>
<dbReference type="GO" id="GO:0004553">
    <property type="term" value="F:hydrolase activity, hydrolyzing O-glycosyl compounds"/>
    <property type="evidence" value="ECO:0007669"/>
    <property type="project" value="InterPro"/>
</dbReference>
<evidence type="ECO:0000256" key="2">
    <source>
        <dbReference type="ARBA" id="ARBA00009865"/>
    </source>
</evidence>
<dbReference type="GO" id="GO:0005975">
    <property type="term" value="P:carbohydrate metabolic process"/>
    <property type="evidence" value="ECO:0007669"/>
    <property type="project" value="InterPro"/>
</dbReference>
<comment type="similarity">
    <text evidence="2">Belongs to the glycosyl hydrolase 43 family.</text>
</comment>
<accession>R1I8D3</accession>
<evidence type="ECO:0000256" key="5">
    <source>
        <dbReference type="PIRSR" id="PIRSR606710-1"/>
    </source>
</evidence>
<dbReference type="eggNOG" id="COG5492">
    <property type="taxonomic scope" value="Bacteria"/>
</dbReference>
<evidence type="ECO:0000256" key="7">
    <source>
        <dbReference type="SAM" id="MobiDB-lite"/>
    </source>
</evidence>
<dbReference type="Gene3D" id="2.115.10.20">
    <property type="entry name" value="Glycosyl hydrolase domain, family 43"/>
    <property type="match status" value="3"/>
</dbReference>
<keyword evidence="8" id="KW-0732">Signal</keyword>
<proteinExistence type="inferred from homology"/>
<dbReference type="InterPro" id="IPR006710">
    <property type="entry name" value="Glyco_hydro_43"/>
</dbReference>
<name>R1I8D3_9PSEU</name>
<dbReference type="RefSeq" id="WP_003069613.1">
    <property type="nucleotide sequence ID" value="NZ_AOUO01000115.1"/>
</dbReference>
<feature type="active site" description="Proton acceptor" evidence="5">
    <location>
        <position position="758"/>
    </location>
</feature>
<keyword evidence="4" id="KW-0326">Glycosidase</keyword>
<dbReference type="AlphaFoldDB" id="R1I8D3"/>
<dbReference type="Gene3D" id="2.60.40.2340">
    <property type="match status" value="1"/>
</dbReference>
<dbReference type="InterPro" id="IPR046780">
    <property type="entry name" value="aBig_2"/>
</dbReference>
<keyword evidence="11" id="KW-1185">Reference proteome</keyword>
<feature type="domain" description="Atrophied bacterial Ig" evidence="9">
    <location>
        <begin position="45"/>
        <end position="121"/>
    </location>
</feature>
<sequence length="1069" mass="113581">MKLFSPRRFGVVLAVAAALVPLGSTGAGAAPPSDAGTALRAAASALSVPGVDDVRGNLTLPTAGPDGTSVSWTSSAPSVITPTGEVTRPATGAAPAKVVLTAKVSQGRESTTRKFAATVVPKPVQEPLAGYSFFYFTGEGTSDGEQIYSALSKGNDPLNWSELNNGRPVLKSSLGELGVRDPFILRSPDGDKFYLLATDLRIYAGRGWDAAQRTGSRSIMVWESTDLAHWSRQRSVQVSPPTAGNTWAPEAFWDAKRGTYVVYWASKLYAENDPNHTGDSYNRMMYATTRDFVTFSAPQVWIDPGYSVIDSTVIKNQDTYYRFTKDERNNTSSTPCSKFITEEKATDLLDPHYGFVADCIGKATATSPGLSAGEGPTGFKSNTENKWYLFIDEFGGRGYVPFETTDLNSGQWTMSTGAHLPASPRHGTVLPVTQAEMNRLSAPPAPVQADAKGLVAHWPLDAKSGTVAADTTGHGYDGALAGDVSWAGGSLAFGGKNGHVQLPNNLLTGAAAATVSADVLVDPNQQTPYFLWGLGNTAKDGTGNGYLFTTGGTASGGFRGAIATGNWTTEQGADSGGGLPRGVWKNVTLTVGNGVEVLYLDGVEVGRNANATIKPADLGGGVTAANYLGRSTYAGDKTLTGKMKDVRLYNRALSGTEVATLPSNSTAIRSVQLDALKTPAVIDAGAGTVVLPVKPGTDLRRLAPKFGLAPGATIKPDKPVDLSSPKQFTVTGAGGDRRVWTVEAHETRSPVLPGYHADPNIVAFGDTYYLYPTTDGFDGWSGTKFSAWSSKNLVDWKDEGVILDLGKDVGWADKNAWAPTIAKHNGKYYFYFCAEAKIGVAVSDSPTGPFVDSGKPLIATNPDGGQAIDPAGPFVDSGKPLIATNPDGGQAIDPAVFFDHTGQPYLYWGNGNAYVVPLNDDMVSYDPAKITRLTGLDDFREGLFMVERKGTYYLSWSIDDTRSPDYRVGYATAPSPTGPFTNRGVILSKDTHLGVLGTGHSSMLQVPGTDDWYLAYHRFGIPGGDGTHRETTIDKLTFRRDGTIAPVVPTLESVRPQRIPWHCGAVRFS</sequence>
<dbReference type="InterPro" id="IPR050727">
    <property type="entry name" value="GH43_arabinanases"/>
</dbReference>
<reference evidence="10 11" key="1">
    <citation type="submission" date="2013-02" db="EMBL/GenBank/DDBJ databases">
        <title>Draft genome sequence of Amycolatopsis vancoresmycina strain DSM 44592T.</title>
        <authorList>
            <person name="Kumar S."/>
            <person name="Kaur N."/>
            <person name="Kaur C."/>
            <person name="Raghava G.P.S."/>
            <person name="Mayilraj S."/>
        </authorList>
    </citation>
    <scope>NUCLEOTIDE SEQUENCE [LARGE SCALE GENOMIC DNA]</scope>
    <source>
        <strain evidence="10 11">DSM 44592</strain>
    </source>
</reference>
<evidence type="ECO:0000259" key="9">
    <source>
        <dbReference type="Pfam" id="PF20578"/>
    </source>
</evidence>
<dbReference type="EMBL" id="AOUO01000115">
    <property type="protein sequence ID" value="EOD68806.1"/>
    <property type="molecule type" value="Genomic_DNA"/>
</dbReference>
<dbReference type="Pfam" id="PF20578">
    <property type="entry name" value="aBig_2"/>
    <property type="match status" value="1"/>
</dbReference>
<dbReference type="OrthoDB" id="9758923at2"/>
<dbReference type="CDD" id="cd08983">
    <property type="entry name" value="GH43_Bt3655-like"/>
    <property type="match status" value="1"/>
</dbReference>
<dbReference type="Gene3D" id="2.60.120.200">
    <property type="match status" value="1"/>
</dbReference>
<dbReference type="Pfam" id="PF04616">
    <property type="entry name" value="Glyco_hydro_43"/>
    <property type="match status" value="2"/>
</dbReference>
<evidence type="ECO:0000256" key="8">
    <source>
        <dbReference type="SAM" id="SignalP"/>
    </source>
</evidence>
<dbReference type="PANTHER" id="PTHR43301:SF3">
    <property type="entry name" value="ARABINAN ENDO-1,5-ALPHA-L-ARABINOSIDASE A-RELATED"/>
    <property type="match status" value="1"/>
</dbReference>